<dbReference type="Pfam" id="PF07396">
    <property type="entry name" value="Porin_O_P"/>
    <property type="match status" value="2"/>
</dbReference>
<comment type="caution">
    <text evidence="3">The sequence shown here is derived from an EMBL/GenBank/DDBJ whole genome shotgun (WGS) entry which is preliminary data.</text>
</comment>
<reference evidence="3 4" key="1">
    <citation type="journal article" date="2018" name="Appl. Microbiol. Biotechnol.">
        <title>Co-cultivation of the strictly anaerobic methanogen Methanosarcina barkeri with aerobic methanotrophs in an oxygen-limited membrane bioreactor.</title>
        <authorList>
            <person name="In 't Zandt M.H."/>
            <person name="van den Bosch T.J.M."/>
            <person name="Rijkers R."/>
            <person name="van Kessel M.A.H.J."/>
            <person name="Jetten M.S.M."/>
            <person name="Welte C.U."/>
        </authorList>
    </citation>
    <scope>NUCLEOTIDE SEQUENCE [LARGE SCALE GENOMIC DNA]</scope>
    <source>
        <strain evidence="3 4">DSM 17706</strain>
    </source>
</reference>
<dbReference type="Gene3D" id="2.40.160.10">
    <property type="entry name" value="Porin"/>
    <property type="match status" value="1"/>
</dbReference>
<feature type="chain" id="PRO_5015638925" description="Porin" evidence="2">
    <location>
        <begin position="26"/>
        <end position="554"/>
    </location>
</feature>
<evidence type="ECO:0000256" key="1">
    <source>
        <dbReference type="SAM" id="Coils"/>
    </source>
</evidence>
<keyword evidence="2" id="KW-0732">Signal</keyword>
<dbReference type="OrthoDB" id="7217987at2"/>
<dbReference type="RefSeq" id="WP_108917143.1">
    <property type="nucleotide sequence ID" value="NZ_BGJY01000002.1"/>
</dbReference>
<proteinExistence type="predicted"/>
<evidence type="ECO:0008006" key="5">
    <source>
        <dbReference type="Google" id="ProtNLM"/>
    </source>
</evidence>
<name>A0A2U1SR55_METSR</name>
<evidence type="ECO:0000256" key="2">
    <source>
        <dbReference type="SAM" id="SignalP"/>
    </source>
</evidence>
<protein>
    <recommendedName>
        <fullName evidence="5">Porin</fullName>
    </recommendedName>
</protein>
<dbReference type="InterPro" id="IPR023614">
    <property type="entry name" value="Porin_dom_sf"/>
</dbReference>
<feature type="signal peptide" evidence="2">
    <location>
        <begin position="1"/>
        <end position="25"/>
    </location>
</feature>
<accession>A0A2U1SR55</accession>
<organism evidence="3 4">
    <name type="scientific">Methylosinus sporium</name>
    <dbReference type="NCBI Taxonomy" id="428"/>
    <lineage>
        <taxon>Bacteria</taxon>
        <taxon>Pseudomonadati</taxon>
        <taxon>Pseudomonadota</taxon>
        <taxon>Alphaproteobacteria</taxon>
        <taxon>Hyphomicrobiales</taxon>
        <taxon>Methylocystaceae</taxon>
        <taxon>Methylosinus</taxon>
    </lineage>
</organism>
<dbReference type="EMBL" id="PUIV01000012">
    <property type="protein sequence ID" value="PWB94085.1"/>
    <property type="molecule type" value="Genomic_DNA"/>
</dbReference>
<dbReference type="Proteomes" id="UP000245137">
    <property type="component" value="Unassembled WGS sequence"/>
</dbReference>
<sequence length="554" mass="59646">MNGHKGSRGRIMWRLSGGVALAAFAATFGLPASALADTASEIKALKAQLKRLETRLTEQAKSTAQVKNALNSAKGAPGANVPPPVFVSFRNGLYVETEDQDFSFKLGGHIQADGGFASSADTISRSNVGFRRARIEVDGKAFKNWYYKVQYDFTGSGVAGIRDFYVAYRDKFLPPELTSLPITVQIGNFREPFSLESTESSKYFTFIERSLPSVLSPSRHIGAAVAIGDKNWAVKTGIFSTSPQDTQTSPPTGESQYWDAAVRAIYAPITEEDKLLHVGASFKYHKPNNTTAATDAANLRPGQSSEREETDVLGGGGALTRVSAAQDLSCAASAATLNIATTGVGQLIAPFARRSSCLKYSYNYGFEAVGAYGPFSLQGEYIAAQYERDSTNAFLYGNGGGSSLRYSGYYVLGSVFLTGESRAASYKGYDKDFNTPGSFGDVQIKNPLNKGGFGAFEFAARYSEINLNNGGLVDGNFVYAATVAGNAVQKAIASTATLGGRQDNFSLALNWYPVRGVRFQANWTKTLTLVAPSDRPYLNGDRPSLFLARAQIFW</sequence>
<dbReference type="AlphaFoldDB" id="A0A2U1SR55"/>
<feature type="coiled-coil region" evidence="1">
    <location>
        <begin position="35"/>
        <end position="62"/>
    </location>
</feature>
<keyword evidence="1" id="KW-0175">Coiled coil</keyword>
<evidence type="ECO:0000313" key="3">
    <source>
        <dbReference type="EMBL" id="PWB94085.1"/>
    </source>
</evidence>
<gene>
    <name evidence="3" type="ORF">C5689_10035</name>
</gene>
<keyword evidence="4" id="KW-1185">Reference proteome</keyword>
<evidence type="ECO:0000313" key="4">
    <source>
        <dbReference type="Proteomes" id="UP000245137"/>
    </source>
</evidence>
<dbReference type="InterPro" id="IPR010870">
    <property type="entry name" value="Porin_O/P"/>
</dbReference>